<keyword evidence="6" id="KW-1185">Reference proteome</keyword>
<dbReference type="Proteomes" id="UP000324832">
    <property type="component" value="Unassembled WGS sequence"/>
</dbReference>
<evidence type="ECO:0000313" key="5">
    <source>
        <dbReference type="EMBL" id="VVC89518.1"/>
    </source>
</evidence>
<dbReference type="SUPFAM" id="SSF48371">
    <property type="entry name" value="ARM repeat"/>
    <property type="match status" value="1"/>
</dbReference>
<accession>A0A5E4PWK1</accession>
<dbReference type="InterPro" id="IPR051954">
    <property type="entry name" value="tRNA_methyltransferase_THADA"/>
</dbReference>
<evidence type="ECO:0000313" key="6">
    <source>
        <dbReference type="Proteomes" id="UP000324832"/>
    </source>
</evidence>
<dbReference type="GO" id="GO:0030488">
    <property type="term" value="P:tRNA methylation"/>
    <property type="evidence" value="ECO:0007669"/>
    <property type="project" value="TreeGrafter"/>
</dbReference>
<reference evidence="5 6" key="1">
    <citation type="submission" date="2017-07" db="EMBL/GenBank/DDBJ databases">
        <authorList>
            <person name="Talla V."/>
            <person name="Backstrom N."/>
        </authorList>
    </citation>
    <scope>NUCLEOTIDE SEQUENCE [LARGE SCALE GENOMIC DNA]</scope>
</reference>
<dbReference type="InterPro" id="IPR016024">
    <property type="entry name" value="ARM-type_fold"/>
</dbReference>
<feature type="domain" description="tRNA (32-2'-O)-methyltransferase regulator THADA-like C-terminal TPR repeats region" evidence="4">
    <location>
        <begin position="900"/>
        <end position="1023"/>
    </location>
</feature>
<evidence type="ECO:0000259" key="4">
    <source>
        <dbReference type="Pfam" id="PF25151"/>
    </source>
</evidence>
<proteinExistence type="inferred from homology"/>
<dbReference type="InterPro" id="IPR011989">
    <property type="entry name" value="ARM-like"/>
</dbReference>
<name>A0A5E4PWK1_9NEOP</name>
<gene>
    <name evidence="5" type="ORF">LSINAPIS_LOCUS2618</name>
</gene>
<dbReference type="InterPro" id="IPR056842">
    <property type="entry name" value="THADA-like_TPR_C"/>
</dbReference>
<evidence type="ECO:0000256" key="2">
    <source>
        <dbReference type="ARBA" id="ARBA00022694"/>
    </source>
</evidence>
<dbReference type="PANTHER" id="PTHR14387:SF0">
    <property type="entry name" value="DUF2428 DOMAIN-CONTAINING PROTEIN"/>
    <property type="match status" value="1"/>
</dbReference>
<keyword evidence="2" id="KW-0819">tRNA processing</keyword>
<dbReference type="EMBL" id="FZQP02000560">
    <property type="protein sequence ID" value="VVC89518.1"/>
    <property type="molecule type" value="Genomic_DNA"/>
</dbReference>
<evidence type="ECO:0000256" key="1">
    <source>
        <dbReference type="ARBA" id="ARBA00010409"/>
    </source>
</evidence>
<dbReference type="Pfam" id="PF10350">
    <property type="entry name" value="DUF2428"/>
    <property type="match status" value="1"/>
</dbReference>
<dbReference type="InterPro" id="IPR019442">
    <property type="entry name" value="THADA/TRM732_DUF2428"/>
</dbReference>
<sequence length="1377" mass="159104">MDHIILKINVNTSSLTSQAIQDVFNLIRKNILNESSEDMDPAMELLWKHINTLLPHYNDQLLCSICFYTLMTDKNEEAYLLKILEILNKMMLLEKSNKEDVHQTSVGVSLMYGLLQSSYLNRTPSHQMLVQNCIDLTFKLLTLLAYKYTQFTFLVFKILSTFKKLKNTVLHKHIFTQDNQVTLLNLVNHNWENPITGVRLMNKGVFQLLISVIHEDIYVLMLKEINKFYWNKAKYLMLSEIIEQRQDYLQTFLKENNINEGLIHSLFKPGLVSAGSDMYYAVLRKIKSAEEWATIFLEDVMKIFVGPKQKAIENFCNYWLLHTLKIFPSVMDIILDELKSKNYCESKLLSCLCVMKQVCKEGLLKIKLQDYEDNILVNYILTGLKHNNAYIRMLAFEILCVSNSKPLPRSEAYKLVLEFIHFNINSDCTVLRTSMINCIANFLNHLNNTYVTNTKINVNDYKNLQDFCIELQQLIKSSLNVNGNYQRKITTVTIINVLNKNLMNNVRTIKERKLSLGEKLKSEMAWMLSDKDVILMLISLLKDPAEDIRKTAVNVLLTYNVREIIEMDMINILLNDAVKCLRSKFFYEIDCGRCIFNLIINIMLTNDLAVSFDGLESPFQGIQDVFKFWYNELTSEFQMKRNIVDSVENGKQLHSILSVIYVIFDSCSTSKHKLEIPEHTMMSLLTILDDVSNQFQWKEEANVSSDFSEMSDMVQSLIQASSVYSNVADETHTSGLHQAVSCELLSLILIQNLDDVQICEKCLNTISRVLETCRHKGAIEAAGTELGLCIRNLTMFPNEATSHLPSVFLERKLNELICESNRMASVTRRGAGLSILVHKIVSQDNRKGKANEKDLPKAIYIHFLAKIVIDSSLSTEVMYYSAKLAELAFGNLTSPHWQISIATVACDEFRTHLPSLWKMILIKLKNTDFIDMIQGHSNLVPILNIIANMARRYNFEYDLKEQTACDKELFTVFIRLLDSPIYTVRRLVARCILNIYSDDIIHHFLLHHEITSENLLHGVLLLMSNYFNQNKSSNLFDKINLREKFASIISIRKHSYICKGLIEDVFGHDDDEKNMLADTFKTIQMYTNAPGIYLWSNRRVKVYIENATWLEVLDNIVILSAFNEFEQHIYLLCKKMEDCVIPEHILQKIVQNLIDDFSDVKDNSNFWKFLYQASKQVDLSFLLQTPLFRSLADCNEFTYKRRYCLPLVTRLQSRSLNDKISQKNISFMIQRLSDPSYDTAIRHKAAVANNELAPVLQNLQEDVKINAIISAIILLSDEDEDIRNVATEFCKLILHQTENIHPFICLNLILSKSFIETVLNNPSKSVKIIAQDITDFMESLSSPKKDEYNPFANDSKNIYFEVNLVSQLLDSLMKYFT</sequence>
<dbReference type="Gene3D" id="1.25.10.10">
    <property type="entry name" value="Leucine-rich Repeat Variant"/>
    <property type="match status" value="1"/>
</dbReference>
<dbReference type="GO" id="GO:0005829">
    <property type="term" value="C:cytosol"/>
    <property type="evidence" value="ECO:0007669"/>
    <property type="project" value="TreeGrafter"/>
</dbReference>
<feature type="domain" description="DUF2428" evidence="3">
    <location>
        <begin position="732"/>
        <end position="898"/>
    </location>
</feature>
<evidence type="ECO:0000259" key="3">
    <source>
        <dbReference type="Pfam" id="PF10350"/>
    </source>
</evidence>
<comment type="similarity">
    <text evidence="1">Belongs to the THADA family.</text>
</comment>
<dbReference type="PANTHER" id="PTHR14387">
    <property type="entry name" value="THADA/DEATH RECEPTOR INTERACTING PROTEIN"/>
    <property type="match status" value="1"/>
</dbReference>
<protein>
    <submittedName>
        <fullName evidence="5">Uncharacterized protein</fullName>
    </submittedName>
</protein>
<organism evidence="5 6">
    <name type="scientific">Leptidea sinapis</name>
    <dbReference type="NCBI Taxonomy" id="189913"/>
    <lineage>
        <taxon>Eukaryota</taxon>
        <taxon>Metazoa</taxon>
        <taxon>Ecdysozoa</taxon>
        <taxon>Arthropoda</taxon>
        <taxon>Hexapoda</taxon>
        <taxon>Insecta</taxon>
        <taxon>Pterygota</taxon>
        <taxon>Neoptera</taxon>
        <taxon>Endopterygota</taxon>
        <taxon>Lepidoptera</taxon>
        <taxon>Glossata</taxon>
        <taxon>Ditrysia</taxon>
        <taxon>Papilionoidea</taxon>
        <taxon>Pieridae</taxon>
        <taxon>Dismorphiinae</taxon>
        <taxon>Leptidea</taxon>
    </lineage>
</organism>
<dbReference type="Pfam" id="PF25151">
    <property type="entry name" value="TPR_Trm732_C"/>
    <property type="match status" value="1"/>
</dbReference>